<evidence type="ECO:0000256" key="1">
    <source>
        <dbReference type="SAM" id="Coils"/>
    </source>
</evidence>
<keyword evidence="1" id="KW-0175">Coiled coil</keyword>
<feature type="region of interest" description="Disordered" evidence="2">
    <location>
        <begin position="308"/>
        <end position="466"/>
    </location>
</feature>
<reference evidence="3" key="2">
    <citation type="submission" date="1997-02" db="EMBL/GenBank/DDBJ databases">
        <title>burdock - a novel retrotransposon element in Drosophila melanogaster.</title>
        <authorList>
            <person name="Tchurikov N.A."/>
            <person name="Ponomarenko N.A."/>
            <person name="Krasnov A.N."/>
        </authorList>
    </citation>
    <scope>NUCLEOTIDE SEQUENCE</scope>
</reference>
<organism evidence="3">
    <name type="scientific">Drosophila melanogaster</name>
    <name type="common">Fruit fly</name>
    <dbReference type="NCBI Taxonomy" id="7227"/>
    <lineage>
        <taxon>Eukaryota</taxon>
        <taxon>Metazoa</taxon>
        <taxon>Ecdysozoa</taxon>
        <taxon>Arthropoda</taxon>
        <taxon>Hexapoda</taxon>
        <taxon>Insecta</taxon>
        <taxon>Pterygota</taxon>
        <taxon>Neoptera</taxon>
        <taxon>Endopterygota</taxon>
        <taxon>Diptera</taxon>
        <taxon>Brachycera</taxon>
        <taxon>Muscomorpha</taxon>
        <taxon>Ephydroidea</taxon>
        <taxon>Drosophilidae</taxon>
        <taxon>Drosophila</taxon>
        <taxon>Sophophora</taxon>
    </lineage>
</organism>
<protein>
    <submittedName>
        <fullName evidence="3">Gag protein</fullName>
    </submittedName>
</protein>
<dbReference type="FlyBase" id="FBgn0043782">
    <property type="gene designation" value="Burdock\gag"/>
</dbReference>
<evidence type="ECO:0000313" key="3">
    <source>
        <dbReference type="EMBL" id="AAB50147.1"/>
    </source>
</evidence>
<accession>O01350</accession>
<feature type="coiled-coil region" evidence="1">
    <location>
        <begin position="64"/>
        <end position="91"/>
    </location>
</feature>
<proteinExistence type="predicted"/>
<gene>
    <name evidence="3 4" type="primary">gag</name>
</gene>
<reference evidence="3" key="1">
    <citation type="journal article" date="1989" name="Mol. Gen. Genet.">
        <title>Mobile elements and transposition events in the cut locus of Drosophila melanogaster.</title>
        <authorList>
            <person name="Tchurikov N.A."/>
            <person name="Gerasimova T.I."/>
            <person name="Johnson T.K."/>
            <person name="Barbakar N.I."/>
            <person name="Kenzior A.L."/>
            <person name="Georgiev G.P."/>
        </authorList>
    </citation>
    <scope>NUCLEOTIDE SEQUENCE</scope>
</reference>
<dbReference type="PeptideAtlas" id="O01350"/>
<dbReference type="EMBL" id="U89994">
    <property type="protein sequence ID" value="AAB50147.1"/>
    <property type="molecule type" value="Genomic_DNA"/>
</dbReference>
<evidence type="ECO:0000313" key="4">
    <source>
        <dbReference type="FlyBase" id="FBgn0043782"/>
    </source>
</evidence>
<feature type="compositionally biased region" description="Polar residues" evidence="2">
    <location>
        <begin position="363"/>
        <end position="377"/>
    </location>
</feature>
<dbReference type="AlphaFoldDB" id="O01350"/>
<feature type="compositionally biased region" description="Basic and acidic residues" evidence="2">
    <location>
        <begin position="452"/>
        <end position="466"/>
    </location>
</feature>
<name>O01350_DROME</name>
<feature type="compositionally biased region" description="Polar residues" evidence="2">
    <location>
        <begin position="431"/>
        <end position="448"/>
    </location>
</feature>
<sequence>MSDSDNLLDNLVSSLNKWSAHQASRQNSAEKNNKSSDNWWSKTKTTSEMEFEAQLKAIVESAVAGALAVQKQSFEKQLQEMNERIGKLTVNTPEVETYVDAEIRPGVVCSEPLDILKSLPDFDGKSETYVSWRKAAHVAFKVFKDYEGSSTFYQALGIMRNKIKGPANTVLASFNTPLHFKAMISRLDFTYSDKRPIYLIEQELSTLRQGDMTLTEFYDEVEKKLTLLTNKTIMTFDSALAMSLNEKYRTDALRVFVTGAKKSLSDILFAKGPKDLPTALALAQEVESNHERYQFALIYSKNIGDRGQKIEQRHSDKDRNSIMPMQTKNPYFSKRQVHTYDNQERQDPVQLTNPDVSMRSRRTGNFGQTPFPTQGNIWPSQQQNSWPSQQQYSWPSQQQNSFRTQNQFASQPQQQNTSQAQGHFGYAQASKRPTSGSARFTGPKQQRINYLPHEKGQCEEDTDGYQKEAEAEVDDYEDELVNYDHVHFLATNPCYRT</sequence>
<evidence type="ECO:0000256" key="2">
    <source>
        <dbReference type="SAM" id="MobiDB-lite"/>
    </source>
</evidence>
<feature type="compositionally biased region" description="Basic and acidic residues" evidence="2">
    <location>
        <begin position="308"/>
        <end position="320"/>
    </location>
</feature>
<feature type="compositionally biased region" description="Low complexity" evidence="2">
    <location>
        <begin position="378"/>
        <end position="421"/>
    </location>
</feature>